<protein>
    <submittedName>
        <fullName evidence="3">Uncharacterized protein</fullName>
    </submittedName>
</protein>
<dbReference type="EMBL" id="CP000360">
    <property type="protein sequence ID" value="ABF41418.1"/>
    <property type="molecule type" value="Genomic_DNA"/>
</dbReference>
<evidence type="ECO:0000313" key="4">
    <source>
        <dbReference type="Proteomes" id="UP000002432"/>
    </source>
</evidence>
<sequence length="354" mass="38293">MSRLSALRITLAIVGVLCASIVANSQQPTNKAPKITDEHRVMLIRALQAEHAYTKVAFPQGKKGLKLKDGKISPGPMELGNLVAREGAAASTGDRILITDMRFEGDKIVFEINGGPRKGLKWYQHISVVGMGGEVPIGQPNGQALTSQGSVVVLEFHDYIPDVTPDQVKEMLSPIFDFTSMTVAEAYAKKLPPKVQAAITNHEVLVGMDKDMVQFSLGRPPKRYRDKDDQGRDYEEWIYGTPPEEVKFVRFIGPTVAMLTVMKVTGEKVVKTEPEVELAAKETEQPQTVAEGEGKRGKKPTLLAPGEHPEDPRPGAGTSNDPRDTGKTGAPVPGGPPAEPPDTTPPPHYASNGH</sequence>
<name>Q1INY2_KORVE</name>
<keyword evidence="4" id="KW-1185">Reference proteome</keyword>
<dbReference type="AlphaFoldDB" id="Q1INY2"/>
<dbReference type="eggNOG" id="ENOG5032TKB">
    <property type="taxonomic scope" value="Bacteria"/>
</dbReference>
<dbReference type="STRING" id="204669.Acid345_2417"/>
<dbReference type="RefSeq" id="WP_011523219.1">
    <property type="nucleotide sequence ID" value="NC_008009.1"/>
</dbReference>
<evidence type="ECO:0000256" key="1">
    <source>
        <dbReference type="SAM" id="MobiDB-lite"/>
    </source>
</evidence>
<dbReference type="EnsemblBacteria" id="ABF41418">
    <property type="protein sequence ID" value="ABF41418"/>
    <property type="gene ID" value="Acid345_2417"/>
</dbReference>
<feature type="chain" id="PRO_5004191788" evidence="2">
    <location>
        <begin position="26"/>
        <end position="354"/>
    </location>
</feature>
<feature type="region of interest" description="Disordered" evidence="1">
    <location>
        <begin position="275"/>
        <end position="354"/>
    </location>
</feature>
<accession>Q1INY2</accession>
<reference evidence="3 4" key="1">
    <citation type="journal article" date="2009" name="Appl. Environ. Microbiol.">
        <title>Three genomes from the phylum Acidobacteria provide insight into the lifestyles of these microorganisms in soils.</title>
        <authorList>
            <person name="Ward N.L."/>
            <person name="Challacombe J.F."/>
            <person name="Janssen P.H."/>
            <person name="Henrissat B."/>
            <person name="Coutinho P.M."/>
            <person name="Wu M."/>
            <person name="Xie G."/>
            <person name="Haft D.H."/>
            <person name="Sait M."/>
            <person name="Badger J."/>
            <person name="Barabote R.D."/>
            <person name="Bradley B."/>
            <person name="Brettin T.S."/>
            <person name="Brinkac L.M."/>
            <person name="Bruce D."/>
            <person name="Creasy T."/>
            <person name="Daugherty S.C."/>
            <person name="Davidsen T.M."/>
            <person name="DeBoy R.T."/>
            <person name="Detter J.C."/>
            <person name="Dodson R.J."/>
            <person name="Durkin A.S."/>
            <person name="Ganapathy A."/>
            <person name="Gwinn-Giglio M."/>
            <person name="Han C.S."/>
            <person name="Khouri H."/>
            <person name="Kiss H."/>
            <person name="Kothari S.P."/>
            <person name="Madupu R."/>
            <person name="Nelson K.E."/>
            <person name="Nelson W.C."/>
            <person name="Paulsen I."/>
            <person name="Penn K."/>
            <person name="Ren Q."/>
            <person name="Rosovitz M.J."/>
            <person name="Selengut J.D."/>
            <person name="Shrivastava S."/>
            <person name="Sullivan S.A."/>
            <person name="Tapia R."/>
            <person name="Thompson L.S."/>
            <person name="Watkins K.L."/>
            <person name="Yang Q."/>
            <person name="Yu C."/>
            <person name="Zafar N."/>
            <person name="Zhou L."/>
            <person name="Kuske C.R."/>
        </authorList>
    </citation>
    <scope>NUCLEOTIDE SEQUENCE [LARGE SCALE GENOMIC DNA]</scope>
    <source>
        <strain evidence="3 4">Ellin345</strain>
    </source>
</reference>
<feature type="compositionally biased region" description="Basic and acidic residues" evidence="1">
    <location>
        <begin position="275"/>
        <end position="284"/>
    </location>
</feature>
<keyword evidence="2" id="KW-0732">Signal</keyword>
<evidence type="ECO:0000313" key="3">
    <source>
        <dbReference type="EMBL" id="ABF41418.1"/>
    </source>
</evidence>
<dbReference type="HOGENOM" id="CLU_741723_0_0_0"/>
<feature type="signal peptide" evidence="2">
    <location>
        <begin position="1"/>
        <end position="25"/>
    </location>
</feature>
<evidence type="ECO:0000256" key="2">
    <source>
        <dbReference type="SAM" id="SignalP"/>
    </source>
</evidence>
<gene>
    <name evidence="3" type="ordered locus">Acid345_2417</name>
</gene>
<dbReference type="Proteomes" id="UP000002432">
    <property type="component" value="Chromosome"/>
</dbReference>
<proteinExistence type="predicted"/>
<dbReference type="KEGG" id="aba:Acid345_2417"/>
<dbReference type="OrthoDB" id="109537at2"/>
<organism evidence="3 4">
    <name type="scientific">Koribacter versatilis (strain Ellin345)</name>
    <dbReference type="NCBI Taxonomy" id="204669"/>
    <lineage>
        <taxon>Bacteria</taxon>
        <taxon>Pseudomonadati</taxon>
        <taxon>Acidobacteriota</taxon>
        <taxon>Terriglobia</taxon>
        <taxon>Terriglobales</taxon>
        <taxon>Candidatus Korobacteraceae</taxon>
        <taxon>Candidatus Korobacter</taxon>
    </lineage>
</organism>
<feature type="compositionally biased region" description="Pro residues" evidence="1">
    <location>
        <begin position="333"/>
        <end position="348"/>
    </location>
</feature>